<proteinExistence type="predicted"/>
<evidence type="ECO:0000313" key="3">
    <source>
        <dbReference type="Proteomes" id="UP000824176"/>
    </source>
</evidence>
<dbReference type="EMBL" id="DXAQ01000090">
    <property type="protein sequence ID" value="HIZ89447.1"/>
    <property type="molecule type" value="Genomic_DNA"/>
</dbReference>
<accession>A0A9D2GU65</accession>
<feature type="transmembrane region" description="Helical" evidence="1">
    <location>
        <begin position="20"/>
        <end position="39"/>
    </location>
</feature>
<dbReference type="InterPro" id="IPR025557">
    <property type="entry name" value="DUF4282"/>
</dbReference>
<dbReference type="Pfam" id="PF14110">
    <property type="entry name" value="DUF4282"/>
    <property type="match status" value="1"/>
</dbReference>
<sequence>MKNIIIINKFILPKIVNILYVLLVIGTIILGIAGVYMSFDKHDSFFAVIGVFFIFIMPFIIRVMAEILVILFKIYEKLKLISKLKAKKLERANGESKI</sequence>
<dbReference type="Proteomes" id="UP000824176">
    <property type="component" value="Unassembled WGS sequence"/>
</dbReference>
<organism evidence="2 3">
    <name type="scientific">Candidatus Mucispirillum faecigallinarum</name>
    <dbReference type="NCBI Taxonomy" id="2838699"/>
    <lineage>
        <taxon>Bacteria</taxon>
        <taxon>Pseudomonadati</taxon>
        <taxon>Deferribacterota</taxon>
        <taxon>Deferribacteres</taxon>
        <taxon>Deferribacterales</taxon>
        <taxon>Mucispirillaceae</taxon>
        <taxon>Mucispirillum</taxon>
    </lineage>
</organism>
<evidence type="ECO:0000256" key="1">
    <source>
        <dbReference type="SAM" id="Phobius"/>
    </source>
</evidence>
<reference evidence="2" key="2">
    <citation type="submission" date="2021-04" db="EMBL/GenBank/DDBJ databases">
        <authorList>
            <person name="Gilroy R."/>
        </authorList>
    </citation>
    <scope>NUCLEOTIDE SEQUENCE</scope>
    <source>
        <strain evidence="2">ChiW4-1371</strain>
    </source>
</reference>
<comment type="caution">
    <text evidence="2">The sequence shown here is derived from an EMBL/GenBank/DDBJ whole genome shotgun (WGS) entry which is preliminary data.</text>
</comment>
<name>A0A9D2GU65_9BACT</name>
<feature type="transmembrane region" description="Helical" evidence="1">
    <location>
        <begin position="45"/>
        <end position="75"/>
    </location>
</feature>
<keyword evidence="1" id="KW-0812">Transmembrane</keyword>
<keyword evidence="1" id="KW-0472">Membrane</keyword>
<gene>
    <name evidence="2" type="ORF">H9804_05845</name>
</gene>
<protein>
    <submittedName>
        <fullName evidence="2">DUF4282 domain-containing protein</fullName>
    </submittedName>
</protein>
<keyword evidence="1" id="KW-1133">Transmembrane helix</keyword>
<dbReference type="AlphaFoldDB" id="A0A9D2GU65"/>
<evidence type="ECO:0000313" key="2">
    <source>
        <dbReference type="EMBL" id="HIZ89447.1"/>
    </source>
</evidence>
<reference evidence="2" key="1">
    <citation type="journal article" date="2021" name="PeerJ">
        <title>Extensive microbial diversity within the chicken gut microbiome revealed by metagenomics and culture.</title>
        <authorList>
            <person name="Gilroy R."/>
            <person name="Ravi A."/>
            <person name="Getino M."/>
            <person name="Pursley I."/>
            <person name="Horton D.L."/>
            <person name="Alikhan N.F."/>
            <person name="Baker D."/>
            <person name="Gharbi K."/>
            <person name="Hall N."/>
            <person name="Watson M."/>
            <person name="Adriaenssens E.M."/>
            <person name="Foster-Nyarko E."/>
            <person name="Jarju S."/>
            <person name="Secka A."/>
            <person name="Antonio M."/>
            <person name="Oren A."/>
            <person name="Chaudhuri R.R."/>
            <person name="La Ragione R."/>
            <person name="Hildebrand F."/>
            <person name="Pallen M.J."/>
        </authorList>
    </citation>
    <scope>NUCLEOTIDE SEQUENCE</scope>
    <source>
        <strain evidence="2">ChiW4-1371</strain>
    </source>
</reference>